<comment type="function">
    <text evidence="3">Regulates mitochondrial small subunit maturation by controlling 15S rRNA 5'-end processing. Localizes to the 5' precursor of the 15S rRNA in a position that is subsequently occupied by mS47 in the mature yeast mtSSU. Uses structure and sequence-specific RNA recognition, binding to a single-stranded region of the precursor and specifically recognizing bases -6 to -1. The exchange of Ccm1 for mS47 is coupled to the irreversible removal of precursor rRNA that is accompanied by conformational changes of the mitoribosomal proteins uS5m and mS26. These conformational changes signal completion of 5'-end rRNA processing through protection of the mature 5'-end of the 15S rRNA and stabilization of mS47. The removal of the 5' precursor together with the dissociation of Ccm1 may be catalyzed by the 5'-3' exoribonuclease Pet127. Involved in the specific removal of group I introns in mitochondrial encoded transcripts.</text>
</comment>
<dbReference type="InterPro" id="IPR011990">
    <property type="entry name" value="TPR-like_helical_dom_sf"/>
</dbReference>
<evidence type="ECO:0000313" key="6">
    <source>
        <dbReference type="EMBL" id="KAI9273037.1"/>
    </source>
</evidence>
<name>A0AAD5K7Z2_9FUNG</name>
<comment type="similarity">
    <text evidence="1">Belongs to the CCM1 family.</text>
</comment>
<dbReference type="Proteomes" id="UP001209540">
    <property type="component" value="Unassembled WGS sequence"/>
</dbReference>
<protein>
    <recommendedName>
        <fullName evidence="8">Pentacotripeptide-repeat region of PRORP domain-containing protein</fullName>
    </recommendedName>
</protein>
<evidence type="ECO:0000313" key="7">
    <source>
        <dbReference type="Proteomes" id="UP001209540"/>
    </source>
</evidence>
<accession>A0AAD5K7Z2</accession>
<comment type="subunit">
    <text evidence="4">Binds to mitochondrial small subunit 15S rRNA.</text>
</comment>
<feature type="repeat" description="PPR" evidence="5">
    <location>
        <begin position="232"/>
        <end position="266"/>
    </location>
</feature>
<reference evidence="6" key="1">
    <citation type="journal article" date="2022" name="IScience">
        <title>Evolution of zygomycete secretomes and the origins of terrestrial fungal ecologies.</title>
        <authorList>
            <person name="Chang Y."/>
            <person name="Wang Y."/>
            <person name="Mondo S."/>
            <person name="Ahrendt S."/>
            <person name="Andreopoulos W."/>
            <person name="Barry K."/>
            <person name="Beard J."/>
            <person name="Benny G.L."/>
            <person name="Blankenship S."/>
            <person name="Bonito G."/>
            <person name="Cuomo C."/>
            <person name="Desiro A."/>
            <person name="Gervers K.A."/>
            <person name="Hundley H."/>
            <person name="Kuo A."/>
            <person name="LaButti K."/>
            <person name="Lang B.F."/>
            <person name="Lipzen A."/>
            <person name="O'Donnell K."/>
            <person name="Pangilinan J."/>
            <person name="Reynolds N."/>
            <person name="Sandor L."/>
            <person name="Smith M.E."/>
            <person name="Tsang A."/>
            <person name="Grigoriev I.V."/>
            <person name="Stajich J.E."/>
            <person name="Spatafora J.W."/>
        </authorList>
    </citation>
    <scope>NUCLEOTIDE SEQUENCE</scope>
    <source>
        <strain evidence="6">RSA 2281</strain>
    </source>
</reference>
<dbReference type="InterPro" id="IPR002885">
    <property type="entry name" value="PPR_rpt"/>
</dbReference>
<evidence type="ECO:0000256" key="4">
    <source>
        <dbReference type="ARBA" id="ARBA00044511"/>
    </source>
</evidence>
<organism evidence="6 7">
    <name type="scientific">Phascolomyces articulosus</name>
    <dbReference type="NCBI Taxonomy" id="60185"/>
    <lineage>
        <taxon>Eukaryota</taxon>
        <taxon>Fungi</taxon>
        <taxon>Fungi incertae sedis</taxon>
        <taxon>Mucoromycota</taxon>
        <taxon>Mucoromycotina</taxon>
        <taxon>Mucoromycetes</taxon>
        <taxon>Mucorales</taxon>
        <taxon>Lichtheimiaceae</taxon>
        <taxon>Phascolomyces</taxon>
    </lineage>
</organism>
<sequence length="557" mass="63949">MSSRPLCFSQSVIIDVLRAIVSRPITSNTTTATAVRCSSTSTSTSTKSYRHSTYRHQSLPQQQQQPWANIPYRLTTSLERRMYSSRALSMVDEDDRWHDLETLIDPQEASTSKDRRAPCNDTVAPLVPATMSKRTVRRELPDGRIINILGKKMKTPKRKPRTVQNYNRSIMNAVMDNRMNKALKYIREMESRELFPDTCTYTLIINGYTKLSDMPRAIKWFHRMKRNGVEPDVYTYTSLIDGYMRIADVANSEATFRSMMLKGIRPTLVTYNVLMHHSVRQLDVSTAVRFWSRLVDAGLQPDAYTFAIMMHGLGDEGRVDQAWRLYEEMKNENVDVNHVVATTLMGIHVKHHDNSYAIELFRKFFEESGDRDSLTPTSYTRNVMLNAVVANANLSTIQKYYEQFLHDLDNEPIATSSSSPSAPPTTQSLLFSGASVYTYTSFMRAFLRRDALPMVSQVYQDMRARHVKPTMVTYAILMLAHAYIPDPDSCVKILNELKHAGFKPNVVLYTIVMRAWAKAGRWDEMKKTYEDMRKANIEPNKSTMSVLQWGSEHSRSE</sequence>
<dbReference type="PANTHER" id="PTHR47447">
    <property type="entry name" value="OS03G0856100 PROTEIN"/>
    <property type="match status" value="1"/>
</dbReference>
<keyword evidence="2" id="KW-0677">Repeat</keyword>
<evidence type="ECO:0000256" key="3">
    <source>
        <dbReference type="ARBA" id="ARBA00044493"/>
    </source>
</evidence>
<dbReference type="PANTHER" id="PTHR47447:SF28">
    <property type="entry name" value="PENTACOTRIPEPTIDE-REPEAT REGION OF PRORP DOMAIN-CONTAINING PROTEIN"/>
    <property type="match status" value="1"/>
</dbReference>
<dbReference type="AlphaFoldDB" id="A0AAD5K7Z2"/>
<dbReference type="Gene3D" id="1.25.40.10">
    <property type="entry name" value="Tetratricopeptide repeat domain"/>
    <property type="match status" value="3"/>
</dbReference>
<reference evidence="6" key="2">
    <citation type="submission" date="2023-02" db="EMBL/GenBank/DDBJ databases">
        <authorList>
            <consortium name="DOE Joint Genome Institute"/>
            <person name="Mondo S.J."/>
            <person name="Chang Y."/>
            <person name="Wang Y."/>
            <person name="Ahrendt S."/>
            <person name="Andreopoulos W."/>
            <person name="Barry K."/>
            <person name="Beard J."/>
            <person name="Benny G.L."/>
            <person name="Blankenship S."/>
            <person name="Bonito G."/>
            <person name="Cuomo C."/>
            <person name="Desiro A."/>
            <person name="Gervers K.A."/>
            <person name="Hundley H."/>
            <person name="Kuo A."/>
            <person name="LaButti K."/>
            <person name="Lang B.F."/>
            <person name="Lipzen A."/>
            <person name="O'Donnell K."/>
            <person name="Pangilinan J."/>
            <person name="Reynolds N."/>
            <person name="Sandor L."/>
            <person name="Smith M.W."/>
            <person name="Tsang A."/>
            <person name="Grigoriev I.V."/>
            <person name="Stajich J.E."/>
            <person name="Spatafora J.W."/>
        </authorList>
    </citation>
    <scope>NUCLEOTIDE SEQUENCE</scope>
    <source>
        <strain evidence="6">RSA 2281</strain>
    </source>
</reference>
<feature type="repeat" description="PPR" evidence="5">
    <location>
        <begin position="197"/>
        <end position="231"/>
    </location>
</feature>
<evidence type="ECO:0000256" key="5">
    <source>
        <dbReference type="PROSITE-ProRule" id="PRU00708"/>
    </source>
</evidence>
<dbReference type="NCBIfam" id="TIGR00756">
    <property type="entry name" value="PPR"/>
    <property type="match status" value="4"/>
</dbReference>
<comment type="caution">
    <text evidence="6">The sequence shown here is derived from an EMBL/GenBank/DDBJ whole genome shotgun (WGS) entry which is preliminary data.</text>
</comment>
<feature type="repeat" description="PPR" evidence="5">
    <location>
        <begin position="435"/>
        <end position="469"/>
    </location>
</feature>
<feature type="repeat" description="PPR" evidence="5">
    <location>
        <begin position="302"/>
        <end position="336"/>
    </location>
</feature>
<feature type="repeat" description="PPR" evidence="5">
    <location>
        <begin position="505"/>
        <end position="539"/>
    </location>
</feature>
<dbReference type="EMBL" id="JAIXMP010000005">
    <property type="protein sequence ID" value="KAI9273037.1"/>
    <property type="molecule type" value="Genomic_DNA"/>
</dbReference>
<evidence type="ECO:0008006" key="8">
    <source>
        <dbReference type="Google" id="ProtNLM"/>
    </source>
</evidence>
<evidence type="ECO:0000256" key="2">
    <source>
        <dbReference type="ARBA" id="ARBA00022737"/>
    </source>
</evidence>
<keyword evidence="7" id="KW-1185">Reference proteome</keyword>
<dbReference type="Pfam" id="PF13041">
    <property type="entry name" value="PPR_2"/>
    <property type="match status" value="4"/>
</dbReference>
<dbReference type="PROSITE" id="PS51375">
    <property type="entry name" value="PPR"/>
    <property type="match status" value="6"/>
</dbReference>
<proteinExistence type="inferred from homology"/>
<feature type="repeat" description="PPR" evidence="5">
    <location>
        <begin position="267"/>
        <end position="301"/>
    </location>
</feature>
<evidence type="ECO:0000256" key="1">
    <source>
        <dbReference type="ARBA" id="ARBA00006192"/>
    </source>
</evidence>
<gene>
    <name evidence="6" type="ORF">BDA99DRAFT_499861</name>
</gene>